<sequence length="93" mass="9895">MSWQLQAFLYITAIVAGIVLTLLMRPARKGIGILLGAILADGFMFLGSHILGLNFGPMLRLGTNETPLIVDLIFAVIGAAIGVLIARAFKARS</sequence>
<dbReference type="EMBL" id="JMIR01000041">
    <property type="protein sequence ID" value="KEO81276.1"/>
    <property type="molecule type" value="Genomic_DNA"/>
</dbReference>
<feature type="transmembrane region" description="Helical" evidence="1">
    <location>
        <begin position="68"/>
        <end position="89"/>
    </location>
</feature>
<organism evidence="2 3">
    <name type="scientific">Tumebacillus flagellatus</name>
    <dbReference type="NCBI Taxonomy" id="1157490"/>
    <lineage>
        <taxon>Bacteria</taxon>
        <taxon>Bacillati</taxon>
        <taxon>Bacillota</taxon>
        <taxon>Bacilli</taxon>
        <taxon>Bacillales</taxon>
        <taxon>Alicyclobacillaceae</taxon>
        <taxon>Tumebacillus</taxon>
    </lineage>
</organism>
<keyword evidence="3" id="KW-1185">Reference proteome</keyword>
<keyword evidence="1" id="KW-0812">Transmembrane</keyword>
<feature type="transmembrane region" description="Helical" evidence="1">
    <location>
        <begin position="6"/>
        <end position="24"/>
    </location>
</feature>
<keyword evidence="1" id="KW-0472">Membrane</keyword>
<dbReference type="STRING" id="1157490.EL26_21600"/>
<keyword evidence="1" id="KW-1133">Transmembrane helix</keyword>
<accession>A0A074LGC3</accession>
<feature type="transmembrane region" description="Helical" evidence="1">
    <location>
        <begin position="31"/>
        <end position="56"/>
    </location>
</feature>
<evidence type="ECO:0000313" key="2">
    <source>
        <dbReference type="EMBL" id="KEO81276.1"/>
    </source>
</evidence>
<protein>
    <submittedName>
        <fullName evidence="2">Uncharacterized protein</fullName>
    </submittedName>
</protein>
<dbReference type="Proteomes" id="UP000027931">
    <property type="component" value="Unassembled WGS sequence"/>
</dbReference>
<reference evidence="2 3" key="1">
    <citation type="journal article" date="2013" name="Int. J. Syst. Evol. Microbiol.">
        <title>Tumebacillus flagellatus sp. nov., an alpha-amylase/pullulanase-producing bacterium isolated from cassava wastewater.</title>
        <authorList>
            <person name="Wang Q."/>
            <person name="Xie N."/>
            <person name="Qin Y."/>
            <person name="Shen N."/>
            <person name="Zhu J."/>
            <person name="Mi H."/>
            <person name="Huang R."/>
        </authorList>
    </citation>
    <scope>NUCLEOTIDE SEQUENCE [LARGE SCALE GENOMIC DNA]</scope>
    <source>
        <strain evidence="2 3">GST4</strain>
    </source>
</reference>
<proteinExistence type="predicted"/>
<evidence type="ECO:0000313" key="3">
    <source>
        <dbReference type="Proteomes" id="UP000027931"/>
    </source>
</evidence>
<dbReference type="AlphaFoldDB" id="A0A074LGC3"/>
<evidence type="ECO:0000256" key="1">
    <source>
        <dbReference type="SAM" id="Phobius"/>
    </source>
</evidence>
<gene>
    <name evidence="2" type="ORF">EL26_21600</name>
</gene>
<comment type="caution">
    <text evidence="2">The sequence shown here is derived from an EMBL/GenBank/DDBJ whole genome shotgun (WGS) entry which is preliminary data.</text>
</comment>
<name>A0A074LGC3_9BACL</name>